<dbReference type="GO" id="GO:0007166">
    <property type="term" value="P:cell surface receptor signaling pathway"/>
    <property type="evidence" value="ECO:0007669"/>
    <property type="project" value="InterPro"/>
</dbReference>
<keyword evidence="3 6" id="KW-1133">Transmembrane helix</keyword>
<dbReference type="CTD" id="6757264"/>
<dbReference type="FunFam" id="1.20.1070.10:FF:000758">
    <property type="entry name" value="cadherin EGF LAG seven-pass G-type receptor 2 isoform X2"/>
    <property type="match status" value="1"/>
</dbReference>
<proteinExistence type="predicted"/>
<dbReference type="GO" id="GO:0005886">
    <property type="term" value="C:plasma membrane"/>
    <property type="evidence" value="ECO:0000318"/>
    <property type="project" value="GO_Central"/>
</dbReference>
<keyword evidence="2 6" id="KW-0812">Transmembrane</keyword>
<organism evidence="9 10">
    <name type="scientific">Trichoplax adhaerens</name>
    <name type="common">Trichoplax reptans</name>
    <dbReference type="NCBI Taxonomy" id="10228"/>
    <lineage>
        <taxon>Eukaryota</taxon>
        <taxon>Metazoa</taxon>
        <taxon>Placozoa</taxon>
        <taxon>Uniplacotomia</taxon>
        <taxon>Trichoplacea</taxon>
        <taxon>Trichoplacidae</taxon>
        <taxon>Trichoplax</taxon>
    </lineage>
</organism>
<dbReference type="PhylomeDB" id="B3S7A1"/>
<evidence type="ECO:0000256" key="2">
    <source>
        <dbReference type="ARBA" id="ARBA00022692"/>
    </source>
</evidence>
<dbReference type="Pfam" id="PF01825">
    <property type="entry name" value="GPS"/>
    <property type="match status" value="1"/>
</dbReference>
<reference evidence="9 10" key="1">
    <citation type="journal article" date="2008" name="Nature">
        <title>The Trichoplax genome and the nature of placozoans.</title>
        <authorList>
            <person name="Srivastava M."/>
            <person name="Begovic E."/>
            <person name="Chapman J."/>
            <person name="Putnam N.H."/>
            <person name="Hellsten U."/>
            <person name="Kawashima T."/>
            <person name="Kuo A."/>
            <person name="Mitros T."/>
            <person name="Salamov A."/>
            <person name="Carpenter M.L."/>
            <person name="Signorovitch A.Y."/>
            <person name="Moreno M.A."/>
            <person name="Kamm K."/>
            <person name="Grimwood J."/>
            <person name="Schmutz J."/>
            <person name="Shapiro H."/>
            <person name="Grigoriev I.V."/>
            <person name="Buss L.W."/>
            <person name="Schierwater B."/>
            <person name="Dellaporta S.L."/>
            <person name="Rokhsar D.S."/>
        </authorList>
    </citation>
    <scope>NUCLEOTIDE SEQUENCE [LARGE SCALE GENOMIC DNA]</scope>
    <source>
        <strain evidence="9 10">Grell-BS-1999</strain>
    </source>
</reference>
<dbReference type="RefSeq" id="XP_002116051.1">
    <property type="nucleotide sequence ID" value="XM_002116015.1"/>
</dbReference>
<name>B3S7A1_TRIAD</name>
<accession>B3S7A1</accession>
<evidence type="ECO:0000313" key="10">
    <source>
        <dbReference type="Proteomes" id="UP000009022"/>
    </source>
</evidence>
<dbReference type="Proteomes" id="UP000009022">
    <property type="component" value="Unassembled WGS sequence"/>
</dbReference>
<dbReference type="PROSITE" id="PS50261">
    <property type="entry name" value="G_PROTEIN_RECEP_F2_4"/>
    <property type="match status" value="1"/>
</dbReference>
<feature type="transmembrane region" description="Helical" evidence="6">
    <location>
        <begin position="185"/>
        <end position="207"/>
    </location>
</feature>
<dbReference type="PANTHER" id="PTHR12011">
    <property type="entry name" value="ADHESION G-PROTEIN COUPLED RECEPTOR"/>
    <property type="match status" value="1"/>
</dbReference>
<dbReference type="Gene3D" id="2.60.220.50">
    <property type="match status" value="1"/>
</dbReference>
<dbReference type="InterPro" id="IPR017981">
    <property type="entry name" value="GPCR_2-like_7TM"/>
</dbReference>
<dbReference type="OMA" id="NDENCWM"/>
<dbReference type="PANTHER" id="PTHR12011:SF347">
    <property type="entry name" value="FI21270P1-RELATED"/>
    <property type="match status" value="1"/>
</dbReference>
<feature type="transmembrane region" description="Helical" evidence="6">
    <location>
        <begin position="213"/>
        <end position="240"/>
    </location>
</feature>
<gene>
    <name evidence="9" type="ORF">TRIADDRAFT_60092</name>
</gene>
<keyword evidence="5" id="KW-1015">Disulfide bond</keyword>
<evidence type="ECO:0000259" key="8">
    <source>
        <dbReference type="PROSITE" id="PS50261"/>
    </source>
</evidence>
<dbReference type="OrthoDB" id="10040049at2759"/>
<keyword evidence="10" id="KW-1185">Reference proteome</keyword>
<keyword evidence="4 6" id="KW-0472">Membrane</keyword>
<feature type="transmembrane region" description="Helical" evidence="6">
    <location>
        <begin position="347"/>
        <end position="366"/>
    </location>
</feature>
<evidence type="ECO:0000256" key="6">
    <source>
        <dbReference type="SAM" id="Phobius"/>
    </source>
</evidence>
<feature type="domain" description="GAIN-B" evidence="7">
    <location>
        <begin position="1"/>
        <end position="143"/>
    </location>
</feature>
<feature type="domain" description="G-protein coupled receptors family 2 profile 2" evidence="8">
    <location>
        <begin position="147"/>
        <end position="394"/>
    </location>
</feature>
<dbReference type="GO" id="GO:0004930">
    <property type="term" value="F:G protein-coupled receptor activity"/>
    <property type="evidence" value="ECO:0007669"/>
    <property type="project" value="InterPro"/>
</dbReference>
<dbReference type="InterPro" id="IPR000832">
    <property type="entry name" value="GPCR_2_secretin-like"/>
</dbReference>
<protein>
    <recommendedName>
        <fullName evidence="11">GPS domain-containing protein</fullName>
    </recommendedName>
</protein>
<comment type="subcellular location">
    <subcellularLocation>
        <location evidence="1">Membrane</location>
        <topology evidence="1">Multi-pass membrane protein</topology>
    </subcellularLocation>
</comment>
<feature type="transmembrane region" description="Helical" evidence="6">
    <location>
        <begin position="372"/>
        <end position="392"/>
    </location>
</feature>
<dbReference type="Pfam" id="PF00002">
    <property type="entry name" value="7tm_2"/>
    <property type="match status" value="1"/>
</dbReference>
<dbReference type="SMART" id="SM00303">
    <property type="entry name" value="GPS"/>
    <property type="match status" value="1"/>
</dbReference>
<dbReference type="AlphaFoldDB" id="B3S7A1"/>
<feature type="transmembrane region" description="Helical" evidence="6">
    <location>
        <begin position="294"/>
        <end position="316"/>
    </location>
</feature>
<dbReference type="PROSITE" id="PS50221">
    <property type="entry name" value="GAIN_B"/>
    <property type="match status" value="1"/>
</dbReference>
<dbReference type="InParanoid" id="B3S7A1"/>
<feature type="transmembrane region" description="Helical" evidence="6">
    <location>
        <begin position="252"/>
        <end position="274"/>
    </location>
</feature>
<sequence>MATGIRISLPKATIQNNQLIKAVVITYKTLKEMIPSSSANSSNINPAGSTIQINSQIISISFYPDRYGNLSHPVRIIFENTNTIENKNTAKENVCAFWASAPSQCGWDSTGCRTGSESNSTHTVCYCSHTTTFSVITRDKLVQSLQIEVITYICCGIAIAVLALTIAIFVMHWKDVKSIVNVMNINIFLCLLMINILVISGLTAIYWKPLCVAISIFLHYIFLAAYSWLLRCAICMHYLFAKNKLAPGSIMGNFLTCCILPATIPILVGIIQVSRYGFDGYLSHYACWLSTTPPVVVTFIIPMILLALAALIYNVLTTTRASSNARVVYDYNDEELEINRKNFRQSFVVLVTFIMTSILFVAFTSTKDIVCQYIFAIISLIQSIYILLFYALKNKEIQMDCKSKAKNHTAYELKPTKGKSSSHLTPANYNNYEDVGEDAIYQEVD</sequence>
<dbReference type="GeneID" id="6757264"/>
<dbReference type="InterPro" id="IPR000203">
    <property type="entry name" value="GPS"/>
</dbReference>
<dbReference type="Gene3D" id="1.20.1070.10">
    <property type="entry name" value="Rhodopsin 7-helix transmembrane proteins"/>
    <property type="match status" value="1"/>
</dbReference>
<dbReference type="InterPro" id="IPR046338">
    <property type="entry name" value="GAIN_dom_sf"/>
</dbReference>
<evidence type="ECO:0000256" key="4">
    <source>
        <dbReference type="ARBA" id="ARBA00023136"/>
    </source>
</evidence>
<dbReference type="KEGG" id="tad:TRIADDRAFT_60092"/>
<dbReference type="HOGENOM" id="CLU_615865_0_0_1"/>
<feature type="transmembrane region" description="Helical" evidence="6">
    <location>
        <begin position="149"/>
        <end position="173"/>
    </location>
</feature>
<dbReference type="EMBL" id="DS985253">
    <property type="protein sequence ID" value="EDV21451.1"/>
    <property type="molecule type" value="Genomic_DNA"/>
</dbReference>
<evidence type="ECO:0000256" key="1">
    <source>
        <dbReference type="ARBA" id="ARBA00004141"/>
    </source>
</evidence>
<evidence type="ECO:0000256" key="5">
    <source>
        <dbReference type="ARBA" id="ARBA00023157"/>
    </source>
</evidence>
<evidence type="ECO:0000313" key="9">
    <source>
        <dbReference type="EMBL" id="EDV21451.1"/>
    </source>
</evidence>
<evidence type="ECO:0000256" key="3">
    <source>
        <dbReference type="ARBA" id="ARBA00022989"/>
    </source>
</evidence>
<evidence type="ECO:0000259" key="7">
    <source>
        <dbReference type="PROSITE" id="PS50221"/>
    </source>
</evidence>
<dbReference type="InterPro" id="IPR057244">
    <property type="entry name" value="GAIN_B"/>
</dbReference>
<dbReference type="STRING" id="10228.B3S7A1"/>
<evidence type="ECO:0008006" key="11">
    <source>
        <dbReference type="Google" id="ProtNLM"/>
    </source>
</evidence>
<dbReference type="eggNOG" id="KOG4193">
    <property type="taxonomic scope" value="Eukaryota"/>
</dbReference>